<dbReference type="EMBL" id="AGUE01000030">
    <property type="protein sequence ID" value="EHL02263.1"/>
    <property type="molecule type" value="Genomic_DNA"/>
</dbReference>
<dbReference type="InParanoid" id="H0EGS3"/>
<protein>
    <submittedName>
        <fullName evidence="1">Uncharacterized protein</fullName>
    </submittedName>
</protein>
<reference evidence="1 2" key="1">
    <citation type="journal article" date="2012" name="Eukaryot. Cell">
        <title>Genome sequence of the fungus Glarea lozoyensis: the first genome sequence of a species from the Helotiaceae family.</title>
        <authorList>
            <person name="Youssar L."/>
            <person name="Gruening B.A."/>
            <person name="Erxleben A."/>
            <person name="Guenther S."/>
            <person name="Huettel W."/>
        </authorList>
    </citation>
    <scope>NUCLEOTIDE SEQUENCE [LARGE SCALE GENOMIC DNA]</scope>
    <source>
        <strain evidence="2">ATCC 74030 / MF5533</strain>
    </source>
</reference>
<organism evidence="1 2">
    <name type="scientific">Glarea lozoyensis (strain ATCC 74030 / MF5533)</name>
    <dbReference type="NCBI Taxonomy" id="1104152"/>
    <lineage>
        <taxon>Eukaryota</taxon>
        <taxon>Fungi</taxon>
        <taxon>Dikarya</taxon>
        <taxon>Ascomycota</taxon>
        <taxon>Pezizomycotina</taxon>
        <taxon>Leotiomycetes</taxon>
        <taxon>Helotiales</taxon>
        <taxon>Helotiaceae</taxon>
        <taxon>Glarea</taxon>
    </lineage>
</organism>
<comment type="caution">
    <text evidence="1">The sequence shown here is derived from an EMBL/GenBank/DDBJ whole genome shotgun (WGS) entry which is preliminary data.</text>
</comment>
<sequence>MAQVEVKLQMVEAGLQESLVQAAGIREKMPEVLGTVEVVNIAVGSAAQVVQGKEVVRHRAVGRRVIRTLAS</sequence>
<dbReference type="HOGENOM" id="CLU_2740253_0_0_1"/>
<dbReference type="AlphaFoldDB" id="H0EGS3"/>
<evidence type="ECO:0000313" key="1">
    <source>
        <dbReference type="EMBL" id="EHL02263.1"/>
    </source>
</evidence>
<evidence type="ECO:0000313" key="2">
    <source>
        <dbReference type="Proteomes" id="UP000005446"/>
    </source>
</evidence>
<dbReference type="Proteomes" id="UP000005446">
    <property type="component" value="Unassembled WGS sequence"/>
</dbReference>
<name>H0EGS3_GLAL7</name>
<proteinExistence type="predicted"/>
<gene>
    <name evidence="1" type="ORF">M7I_1693</name>
</gene>
<accession>H0EGS3</accession>
<keyword evidence="2" id="KW-1185">Reference proteome</keyword>